<evidence type="ECO:0000313" key="3">
    <source>
        <dbReference type="EMBL" id="KAF8666400.1"/>
    </source>
</evidence>
<sequence>MDTQAAAAETLEGGDRGNGKPHVLVVAFPAQGHMLALLDLAALLATSGELSVTVAVTDGNAALLDPLRASCPSVGVVTLPFPSSPLLPAGCGENTKDLPFRLFLMFLPSLAALRAPLLSWCRAQHHRVTGIISDMFMGWARPLAEELGAQHVTFSPGSALYVAMARHLWSRMPGRTHDDEAGDGNDVDDDELAIVLPNVPGAPSFAWRQLPATYRLHMDGDEASEAIRQILLWSFGAEYIVVNSFVALEPGYLEHQNLGPPLPRVLAVGPLSEAWANSGDRGGKPSVPVAKVATWLDAFDTGSVVYVNFGTQHALSPEQAARVGEALELSSAPFVWATGTLTVLPEGLEVATASRGMVIRGWAPQVEILRHRAVGWFLMHCGMNALLEAVSAGVAMLTWPMGADHFMNRMLLREAGVAIDVAEGAEAMPDAGQMAKAIAATVGVEGKSIRERAVELGREAVAAVAEGGSSHRDLQELIRLLANPEDNCFHRPPMALSPACIHLTIAAATARSTPYLPRTSHALLL</sequence>
<dbReference type="PANTHER" id="PTHR48047">
    <property type="entry name" value="GLYCOSYLTRANSFERASE"/>
    <property type="match status" value="1"/>
</dbReference>
<proteinExistence type="inferred from homology"/>
<dbReference type="Proteomes" id="UP000636709">
    <property type="component" value="Unassembled WGS sequence"/>
</dbReference>
<dbReference type="GO" id="GO:0035251">
    <property type="term" value="F:UDP-glucosyltransferase activity"/>
    <property type="evidence" value="ECO:0007669"/>
    <property type="project" value="TreeGrafter"/>
</dbReference>
<dbReference type="CDD" id="cd03784">
    <property type="entry name" value="GT1_Gtf-like"/>
    <property type="match status" value="1"/>
</dbReference>
<dbReference type="SUPFAM" id="SSF53756">
    <property type="entry name" value="UDP-Glycosyltransferase/glycogen phosphorylase"/>
    <property type="match status" value="1"/>
</dbReference>
<dbReference type="EMBL" id="JACEFO010002306">
    <property type="protein sequence ID" value="KAF8666400.1"/>
    <property type="molecule type" value="Genomic_DNA"/>
</dbReference>
<dbReference type="PANTHER" id="PTHR48047:SF8">
    <property type="entry name" value="FLAVONOL 3-O-GLUCOSYLTRANSFERASE UGT89B1"/>
    <property type="match status" value="1"/>
</dbReference>
<organism evidence="3 4">
    <name type="scientific">Digitaria exilis</name>
    <dbReference type="NCBI Taxonomy" id="1010633"/>
    <lineage>
        <taxon>Eukaryota</taxon>
        <taxon>Viridiplantae</taxon>
        <taxon>Streptophyta</taxon>
        <taxon>Embryophyta</taxon>
        <taxon>Tracheophyta</taxon>
        <taxon>Spermatophyta</taxon>
        <taxon>Magnoliopsida</taxon>
        <taxon>Liliopsida</taxon>
        <taxon>Poales</taxon>
        <taxon>Poaceae</taxon>
        <taxon>PACMAD clade</taxon>
        <taxon>Panicoideae</taxon>
        <taxon>Panicodae</taxon>
        <taxon>Paniceae</taxon>
        <taxon>Anthephorinae</taxon>
        <taxon>Digitaria</taxon>
    </lineage>
</organism>
<keyword evidence="4" id="KW-1185">Reference proteome</keyword>
<reference evidence="3" key="1">
    <citation type="submission" date="2020-07" db="EMBL/GenBank/DDBJ databases">
        <title>Genome sequence and genetic diversity analysis of an under-domesticated orphan crop, white fonio (Digitaria exilis).</title>
        <authorList>
            <person name="Bennetzen J.L."/>
            <person name="Chen S."/>
            <person name="Ma X."/>
            <person name="Wang X."/>
            <person name="Yssel A.E.J."/>
            <person name="Chaluvadi S.R."/>
            <person name="Johnson M."/>
            <person name="Gangashetty P."/>
            <person name="Hamidou F."/>
            <person name="Sanogo M.D."/>
            <person name="Zwaenepoel A."/>
            <person name="Wallace J."/>
            <person name="Van De Peer Y."/>
            <person name="Van Deynze A."/>
        </authorList>
    </citation>
    <scope>NUCLEOTIDE SEQUENCE</scope>
    <source>
        <tissue evidence="3">Leaves</tissue>
    </source>
</reference>
<dbReference type="Pfam" id="PF00201">
    <property type="entry name" value="UDPGT"/>
    <property type="match status" value="1"/>
</dbReference>
<accession>A0A835ANZ0</accession>
<gene>
    <name evidence="3" type="ORF">HU200_053507</name>
</gene>
<evidence type="ECO:0008006" key="5">
    <source>
        <dbReference type="Google" id="ProtNLM"/>
    </source>
</evidence>
<keyword evidence="2" id="KW-0808">Transferase</keyword>
<dbReference type="OrthoDB" id="5835829at2759"/>
<dbReference type="InterPro" id="IPR002213">
    <property type="entry name" value="UDP_glucos_trans"/>
</dbReference>
<evidence type="ECO:0000256" key="1">
    <source>
        <dbReference type="ARBA" id="ARBA00009995"/>
    </source>
</evidence>
<evidence type="ECO:0000313" key="4">
    <source>
        <dbReference type="Proteomes" id="UP000636709"/>
    </source>
</evidence>
<comment type="caution">
    <text evidence="3">The sequence shown here is derived from an EMBL/GenBank/DDBJ whole genome shotgun (WGS) entry which is preliminary data.</text>
</comment>
<dbReference type="AlphaFoldDB" id="A0A835ANZ0"/>
<comment type="similarity">
    <text evidence="1">Belongs to the UDP-glycosyltransferase family.</text>
</comment>
<protein>
    <recommendedName>
        <fullName evidence="5">UDP-glycosyltransferase</fullName>
    </recommendedName>
</protein>
<name>A0A835ANZ0_9POAL</name>
<dbReference type="Gene3D" id="3.40.50.2000">
    <property type="entry name" value="Glycogen Phosphorylase B"/>
    <property type="match status" value="2"/>
</dbReference>
<evidence type="ECO:0000256" key="2">
    <source>
        <dbReference type="ARBA" id="ARBA00022679"/>
    </source>
</evidence>